<name>A0A1I7HXX2_9PROT</name>
<accession>A0A1I7HXX2</accession>
<dbReference type="OrthoDB" id="9178860at2"/>
<proteinExistence type="predicted"/>
<dbReference type="AlphaFoldDB" id="A0A1I7HXX2"/>
<dbReference type="EMBL" id="FPBL01000006">
    <property type="protein sequence ID" value="SFU65568.1"/>
    <property type="molecule type" value="Genomic_DNA"/>
</dbReference>
<dbReference type="RefSeq" id="WP_074928620.1">
    <property type="nucleotide sequence ID" value="NZ_FPBL01000006.1"/>
</dbReference>
<organism evidence="1 2">
    <name type="scientific">Nitrosomonas eutropha</name>
    <dbReference type="NCBI Taxonomy" id="916"/>
    <lineage>
        <taxon>Bacteria</taxon>
        <taxon>Pseudomonadati</taxon>
        <taxon>Pseudomonadota</taxon>
        <taxon>Betaproteobacteria</taxon>
        <taxon>Nitrosomonadales</taxon>
        <taxon>Nitrosomonadaceae</taxon>
        <taxon>Nitrosomonas</taxon>
    </lineage>
</organism>
<sequence length="281" mass="31937">MSRLWRNRMQVFLAPGRVNLVGFARGIKPIQRFRQSGTCGQANAVSQWQVPLQMLEQMIGQVDDSFRRGAELRITLSNYFVRYGVIAPQPSLANPDELMAYAGFQMREIYGEHVDNWALSLGTWDPHGGTLCAAIARDLQVELETLARRHETLLVHIEPYLAAALDHWSKQLNDKQIWFVLVESGRFCLVSSLDGVWRGVRNQRIVENLEEELLSALAQESIMSGSGQLTEQVYVFAPELVGPLPDGHGSRWQFVHLPDESYPAPAHFPWIKRVDDRQHHA</sequence>
<evidence type="ECO:0000313" key="1">
    <source>
        <dbReference type="EMBL" id="SFU65568.1"/>
    </source>
</evidence>
<protein>
    <submittedName>
        <fullName evidence="1">Uncharacterized protein</fullName>
    </submittedName>
</protein>
<gene>
    <name evidence="1" type="ORF">SAMN05216339_10684</name>
</gene>
<evidence type="ECO:0000313" key="2">
    <source>
        <dbReference type="Proteomes" id="UP000183926"/>
    </source>
</evidence>
<reference evidence="1 2" key="1">
    <citation type="submission" date="2016-10" db="EMBL/GenBank/DDBJ databases">
        <authorList>
            <person name="de Groot N.N."/>
        </authorList>
    </citation>
    <scope>NUCLEOTIDE SEQUENCE [LARGE SCALE GENOMIC DNA]</scope>
    <source>
        <strain evidence="1 2">Nm24</strain>
    </source>
</reference>
<dbReference type="Proteomes" id="UP000183926">
    <property type="component" value="Unassembled WGS sequence"/>
</dbReference>